<protein>
    <recommendedName>
        <fullName evidence="4">Porin</fullName>
    </recommendedName>
</protein>
<dbReference type="KEGG" id="cfu:CFU_3278"/>
<reference evidence="2 3" key="4">
    <citation type="journal article" date="2010" name="Environ. Microbiol.">
        <title>The bacterial genus Collimonas: mycophagy, weathering and other adaptive solutions to life in oligotrophic soil environments.</title>
        <authorList>
            <person name="Leveau J.H."/>
            <person name="Uroz S."/>
            <person name="de Boer W."/>
        </authorList>
    </citation>
    <scope>NUCLEOTIDE SEQUENCE [LARGE SCALE GENOMIC DNA]</scope>
    <source>
        <strain evidence="2 3">Ter331</strain>
    </source>
</reference>
<dbReference type="HOGENOM" id="CLU_068446_0_0_4"/>
<name>G0ACZ7_COLFT</name>
<evidence type="ECO:0000256" key="1">
    <source>
        <dbReference type="SAM" id="SignalP"/>
    </source>
</evidence>
<dbReference type="AlphaFoldDB" id="G0ACZ7"/>
<keyword evidence="3" id="KW-1185">Reference proteome</keyword>
<evidence type="ECO:0000313" key="3">
    <source>
        <dbReference type="Proteomes" id="UP000008392"/>
    </source>
</evidence>
<dbReference type="STRING" id="1005048.CFU_3278"/>
<reference evidence="2 3" key="5">
    <citation type="journal article" date="2011" name="ISME J.">
        <title>Dual transcriptional profiling of a bacterial/fungal confrontation: Collimonas fungivorans versus Aspergillus niger.</title>
        <authorList>
            <person name="Mela F."/>
            <person name="Fritsche K."/>
            <person name="de Boer W."/>
            <person name="van Veen J.A."/>
            <person name="de Graaff L.H."/>
            <person name="van den Berg M."/>
            <person name="Leveau J.H."/>
        </authorList>
    </citation>
    <scope>NUCLEOTIDE SEQUENCE [LARGE SCALE GENOMIC DNA]</scope>
    <source>
        <strain evidence="2 3">Ter331</strain>
    </source>
</reference>
<feature type="signal peptide" evidence="1">
    <location>
        <begin position="1"/>
        <end position="32"/>
    </location>
</feature>
<dbReference type="EMBL" id="CP002745">
    <property type="protein sequence ID" value="AEK63102.1"/>
    <property type="molecule type" value="Genomic_DNA"/>
</dbReference>
<proteinExistence type="predicted"/>
<organism evidence="2 3">
    <name type="scientific">Collimonas fungivorans (strain Ter331)</name>
    <dbReference type="NCBI Taxonomy" id="1005048"/>
    <lineage>
        <taxon>Bacteria</taxon>
        <taxon>Pseudomonadati</taxon>
        <taxon>Pseudomonadota</taxon>
        <taxon>Betaproteobacteria</taxon>
        <taxon>Burkholderiales</taxon>
        <taxon>Oxalobacteraceae</taxon>
        <taxon>Collimonas</taxon>
    </lineage>
</organism>
<evidence type="ECO:0000313" key="2">
    <source>
        <dbReference type="EMBL" id="AEK63102.1"/>
    </source>
</evidence>
<feature type="chain" id="PRO_5003396685" description="Porin" evidence="1">
    <location>
        <begin position="33"/>
        <end position="359"/>
    </location>
</feature>
<reference evidence="2 3" key="3">
    <citation type="journal article" date="2008" name="FEMS Microbiol. Ecol.">
        <title>Identification and characterization of genes underlying chitinolysis in Collimonas fungivorans Ter331.</title>
        <authorList>
            <person name="Fritsche K."/>
            <person name="de Boer W."/>
            <person name="Gerards S."/>
            <person name="van den Berg M."/>
            <person name="van Veen J.A."/>
            <person name="Leveau J.H."/>
        </authorList>
    </citation>
    <scope>NUCLEOTIDE SEQUENCE [LARGE SCALE GENOMIC DNA]</scope>
    <source>
        <strain evidence="2 3">Ter331</strain>
    </source>
</reference>
<keyword evidence="1" id="KW-0732">Signal</keyword>
<reference evidence="2 3" key="1">
    <citation type="journal article" date="2004" name="Environ. Microbiol.">
        <title>Phylogeny-function analysis of (meta)genomic libraries: screening for expression of ribosomal RNA genes by large-insert library fluorescent in situ hybridization (LIL-FISH).</title>
        <authorList>
            <person name="Leveau J.H."/>
            <person name="Gerards S."/>
            <person name="de Boer W."/>
            <person name="van Veen J.A."/>
        </authorList>
    </citation>
    <scope>NUCLEOTIDE SEQUENCE [LARGE SCALE GENOMIC DNA]</scope>
    <source>
        <strain evidence="2 3">Ter331</strain>
    </source>
</reference>
<accession>G0ACZ7</accession>
<reference evidence="3" key="6">
    <citation type="submission" date="2011-05" db="EMBL/GenBank/DDBJ databases">
        <title>Complete sequence of Collimonas fungivorans Ter331.</title>
        <authorList>
            <person name="Leveau J.H."/>
        </authorList>
    </citation>
    <scope>NUCLEOTIDE SEQUENCE [LARGE SCALE GENOMIC DNA]</scope>
    <source>
        <strain evidence="3">Ter331</strain>
    </source>
</reference>
<dbReference type="eggNOG" id="ENOG503388F">
    <property type="taxonomic scope" value="Bacteria"/>
</dbReference>
<reference evidence="2 3" key="2">
    <citation type="journal article" date="2006" name="J. Microbiol. Methods">
        <title>Genomic flank-sequencing of plasposon insertion sites for rapid identification of functional genes.</title>
        <authorList>
            <person name="Leveau J.H."/>
            <person name="Gerards S."/>
            <person name="Fritsche K."/>
            <person name="Zondag G."/>
            <person name="van Veen J.A."/>
        </authorList>
    </citation>
    <scope>NUCLEOTIDE SEQUENCE [LARGE SCALE GENOMIC DNA]</scope>
    <source>
        <strain evidence="2 3">Ter331</strain>
    </source>
</reference>
<evidence type="ECO:0008006" key="4">
    <source>
        <dbReference type="Google" id="ProtNLM"/>
    </source>
</evidence>
<sequence>MIMEAAMSKKNRVVRNVALASMFLCWHPFTQADDAMPPLAPAGDSSYASAALGNGILYGTSLDGQKPMRWRAAEIRFGPALDLFGLAAGGHLPAGASTRLDYVYYNEGHPDNNHRDGYAVQMVYRQNLRPSFDLEVGAGPYFSMNRTTVNGTEKDDARLGGLVSVALLTRLDQYSPGLSLRLAYNHVLTPGAPSSDAFLVGLGKDFGAAHVSPPDADGRHGVWLAALGGFAQTNQSGPGKRLSYALEAKKYYGPWAASVSAIEEGDDGVRVNRHGIAAQGWYVQPVAEHWDISAGAGPYLAVNKRDSSDWKVNGLISLQVGRDLGHQLRGFASFGRVVTFRNKNDADLMTIGIMKGFDL</sequence>
<gene>
    <name evidence="2" type="ordered locus">CFU_3278</name>
</gene>
<dbReference type="Proteomes" id="UP000008392">
    <property type="component" value="Chromosome"/>
</dbReference>